<keyword evidence="1" id="KW-0812">Transmembrane</keyword>
<evidence type="ECO:0000313" key="3">
    <source>
        <dbReference type="Proteomes" id="UP000767446"/>
    </source>
</evidence>
<dbReference type="InterPro" id="IPR014717">
    <property type="entry name" value="Transl_elong_EF1B/ribsomal_bS6"/>
</dbReference>
<sequence length="255" mass="27643">MTMTFSTEVGAEDNDFAQEYPTLFGITLTPKMSGILLGVFGLAGAGYIIMNMVLPAQASYKTLATDLQTKQAQVEQLKQGVAAEIIQEKEADLQKAAEDKLQVLALFSTAATLDTLLLDINQFIEGNNAKLISYTPGAEISIIDDGSLGDLVNGKLKRQTIELEIQGTYEKTQSVIRDIERLQPVLLVKNLSSNVSEGLFYMVKLDKGNQPKILPLPPILNTKFTLELLLPRSPEELAAEAAAAAPPPEGEQPPQ</sequence>
<evidence type="ECO:0000313" key="2">
    <source>
        <dbReference type="EMBL" id="MBR8827680.1"/>
    </source>
</evidence>
<dbReference type="AlphaFoldDB" id="A0A941JUV9"/>
<dbReference type="Gene3D" id="3.30.70.60">
    <property type="match status" value="1"/>
</dbReference>
<accession>A0A941JUV9</accession>
<comment type="caution">
    <text evidence="2">The sequence shown here is derived from an EMBL/GenBank/DDBJ whole genome shotgun (WGS) entry which is preliminary data.</text>
</comment>
<keyword evidence="1" id="KW-1133">Transmembrane helix</keyword>
<protein>
    <submittedName>
        <fullName evidence="2">Pilus assembly protein</fullName>
    </submittedName>
</protein>
<organism evidence="2 3">
    <name type="scientific">Gomphosphaeria aponina SAG 52.96 = DSM 107014</name>
    <dbReference type="NCBI Taxonomy" id="1521640"/>
    <lineage>
        <taxon>Bacteria</taxon>
        <taxon>Bacillati</taxon>
        <taxon>Cyanobacteriota</taxon>
        <taxon>Cyanophyceae</taxon>
        <taxon>Oscillatoriophycideae</taxon>
        <taxon>Chroococcales</taxon>
        <taxon>Gomphosphaeriaceae</taxon>
        <taxon>Gomphosphaeria</taxon>
    </lineage>
</organism>
<keyword evidence="1" id="KW-0472">Membrane</keyword>
<evidence type="ECO:0000256" key="1">
    <source>
        <dbReference type="SAM" id="Phobius"/>
    </source>
</evidence>
<name>A0A941JUV9_9CHRO</name>
<feature type="transmembrane region" description="Helical" evidence="1">
    <location>
        <begin position="32"/>
        <end position="54"/>
    </location>
</feature>
<reference evidence="2" key="1">
    <citation type="submission" date="2021-02" db="EMBL/GenBank/DDBJ databases">
        <title>Metagenome analyses of Stigonema ocellatum DSM 106950, Chlorogloea purpurea SAG 13.99 and Gomphosphaeria aponina DSM 107014.</title>
        <authorList>
            <person name="Marter P."/>
            <person name="Huang S."/>
        </authorList>
    </citation>
    <scope>NUCLEOTIDE SEQUENCE</scope>
    <source>
        <strain evidence="2">JP213</strain>
    </source>
</reference>
<gene>
    <name evidence="2" type="ORF">DSM107014_07190</name>
</gene>
<dbReference type="Proteomes" id="UP000767446">
    <property type="component" value="Unassembled WGS sequence"/>
</dbReference>
<proteinExistence type="predicted"/>
<dbReference type="EMBL" id="JADQBC010000039">
    <property type="protein sequence ID" value="MBR8827680.1"/>
    <property type="molecule type" value="Genomic_DNA"/>
</dbReference>